<dbReference type="Gene3D" id="1.10.443.10">
    <property type="entry name" value="Intergrase catalytic core"/>
    <property type="match status" value="1"/>
</dbReference>
<gene>
    <name evidence="3" type="ORF">IV01_06235</name>
</gene>
<proteinExistence type="predicted"/>
<organism evidence="3 4">
    <name type="scientific">Pseudomonas syringae</name>
    <dbReference type="NCBI Taxonomy" id="317"/>
    <lineage>
        <taxon>Bacteria</taxon>
        <taxon>Pseudomonadati</taxon>
        <taxon>Pseudomonadota</taxon>
        <taxon>Gammaproteobacteria</taxon>
        <taxon>Pseudomonadales</taxon>
        <taxon>Pseudomonadaceae</taxon>
        <taxon>Pseudomonas</taxon>
    </lineage>
</organism>
<dbReference type="RefSeq" id="WP_032627065.1">
    <property type="nucleotide sequence ID" value="NZ_JPQU01000023.1"/>
</dbReference>
<keyword evidence="4" id="KW-1185">Reference proteome</keyword>
<dbReference type="Proteomes" id="UP000028631">
    <property type="component" value="Unassembled WGS sequence"/>
</dbReference>
<evidence type="ECO:0000313" key="3">
    <source>
        <dbReference type="EMBL" id="KFE56785.1"/>
    </source>
</evidence>
<dbReference type="PATRIC" id="fig|317.175.peg.1303"/>
<dbReference type="InterPro" id="IPR011010">
    <property type="entry name" value="DNA_brk_join_enz"/>
</dbReference>
<name>A0A085VMX2_PSESX</name>
<dbReference type="AlphaFoldDB" id="A0A085VMX2"/>
<feature type="domain" description="Tyr recombinase" evidence="2">
    <location>
        <begin position="171"/>
        <end position="372"/>
    </location>
</feature>
<dbReference type="GO" id="GO:0003677">
    <property type="term" value="F:DNA binding"/>
    <property type="evidence" value="ECO:0007669"/>
    <property type="project" value="InterPro"/>
</dbReference>
<reference evidence="3 4" key="1">
    <citation type="submission" date="2014-07" db="EMBL/GenBank/DDBJ databases">
        <title>Draft Genome Sequences of Environmental Pseudomonas syringae strains.</title>
        <authorList>
            <person name="Baltrus D.A."/>
            <person name="Berge O."/>
            <person name="Morris C."/>
        </authorList>
    </citation>
    <scope>NUCLEOTIDE SEQUENCE [LARGE SCALE GENOMIC DNA]</scope>
    <source>
        <strain evidence="3 4">GAW0119</strain>
    </source>
</reference>
<dbReference type="InterPro" id="IPR002104">
    <property type="entry name" value="Integrase_catalytic"/>
</dbReference>
<dbReference type="InterPro" id="IPR013762">
    <property type="entry name" value="Integrase-like_cat_sf"/>
</dbReference>
<protein>
    <submittedName>
        <fullName evidence="3">Site-specific recombinase</fullName>
    </submittedName>
</protein>
<accession>A0A085VMX2</accession>
<dbReference type="PROSITE" id="PS51898">
    <property type="entry name" value="TYR_RECOMBINASE"/>
    <property type="match status" value="1"/>
</dbReference>
<dbReference type="EMBL" id="JPQU01000023">
    <property type="protein sequence ID" value="KFE56785.1"/>
    <property type="molecule type" value="Genomic_DNA"/>
</dbReference>
<evidence type="ECO:0000313" key="4">
    <source>
        <dbReference type="Proteomes" id="UP000028631"/>
    </source>
</evidence>
<dbReference type="SUPFAM" id="SSF56349">
    <property type="entry name" value="DNA breaking-rejoining enzymes"/>
    <property type="match status" value="1"/>
</dbReference>
<dbReference type="GO" id="GO:0006310">
    <property type="term" value="P:DNA recombination"/>
    <property type="evidence" value="ECO:0007669"/>
    <property type="project" value="UniProtKB-KW"/>
</dbReference>
<evidence type="ECO:0000259" key="2">
    <source>
        <dbReference type="PROSITE" id="PS51898"/>
    </source>
</evidence>
<sequence length="506" mass="57539">MTKSADQEQASPSSSFPAYVFEGPAQVAIRTRTNDQPRYVDTRLDVWTWYDGGMSMKIDWTALQFSAELMAISKSFMAYALEKYAPKTAQMFANSLRTLSSTKLANGLPWDKTVLIAVLDGLKKSRHDLVGFRRFYRWAIDRGIKGFDLNTYLIIKDARSARVDPYARIFLSQSGLELDEEIRLLKRIDREFSTDSWEEVQFNIVLHLGFELAPRAIQFHSLDIADFEFIESADHEQYYTLWLPMAKKVGQRRPERRPRKVTTRLGEKMLRHVSEMQRRFGSDCEPLFVGPNGRRLSVIEIGVGLKHELREAGIDKPNQVTMLLRHHLGQGLADQGTPADMIAELLGHNSTVAARAYVTATPNIARIKEKALGKSPAYQRIMRSLLTGEVVQRRDTATERAIRGVVDTQYIGDIGACALPVHTHCPYNPVYACYTCKKFHPFADGRHEQVKEALQREAQRFIDMAEQAGDLIHNRPLAQHQTTILAVTATIERCRQHMEDVADDTV</sequence>
<dbReference type="OrthoDB" id="8368662at2"/>
<comment type="caution">
    <text evidence="3">The sequence shown here is derived from an EMBL/GenBank/DDBJ whole genome shotgun (WGS) entry which is preliminary data.</text>
</comment>
<evidence type="ECO:0000256" key="1">
    <source>
        <dbReference type="ARBA" id="ARBA00023172"/>
    </source>
</evidence>
<dbReference type="GO" id="GO:0015074">
    <property type="term" value="P:DNA integration"/>
    <property type="evidence" value="ECO:0007669"/>
    <property type="project" value="InterPro"/>
</dbReference>
<keyword evidence="1" id="KW-0233">DNA recombination</keyword>